<reference evidence="2 3" key="1">
    <citation type="submission" date="2018-12" db="EMBL/GenBank/DDBJ databases">
        <authorList>
            <consortium name="Pathogen Informatics"/>
        </authorList>
    </citation>
    <scope>NUCLEOTIDE SEQUENCE [LARGE SCALE GENOMIC DNA]</scope>
    <source>
        <strain evidence="2 3">NCTC8271</strain>
    </source>
</reference>
<dbReference type="AlphaFoldDB" id="A0A447PP07"/>
<feature type="transmembrane region" description="Helical" evidence="1">
    <location>
        <begin position="34"/>
        <end position="56"/>
    </location>
</feature>
<organism evidence="2 3">
    <name type="scientific">Salmonella enterica I</name>
    <dbReference type="NCBI Taxonomy" id="59201"/>
    <lineage>
        <taxon>Bacteria</taxon>
        <taxon>Pseudomonadati</taxon>
        <taxon>Pseudomonadota</taxon>
        <taxon>Gammaproteobacteria</taxon>
        <taxon>Enterobacterales</taxon>
        <taxon>Enterobacteriaceae</taxon>
        <taxon>Salmonella</taxon>
    </lineage>
</organism>
<accession>A0A447PP07</accession>
<keyword evidence="1" id="KW-0812">Transmembrane</keyword>
<name>A0A447PP07_SALET</name>
<protein>
    <submittedName>
        <fullName evidence="2">Uncharacterized protein</fullName>
    </submittedName>
</protein>
<dbReference type="Proteomes" id="UP000273655">
    <property type="component" value="Chromosome 1"/>
</dbReference>
<dbReference type="EMBL" id="LR134148">
    <property type="protein sequence ID" value="VEA40655.1"/>
    <property type="molecule type" value="Genomic_DNA"/>
</dbReference>
<sequence length="84" mass="9357">MTMRRSAIQEIVSLSTVIIILNKRRVGSRMARGAILIIHLIIASSGNVLITFALWYKFQPVGNTGRRILCMMGNEQQLSLSLAN</sequence>
<evidence type="ECO:0000313" key="3">
    <source>
        <dbReference type="Proteomes" id="UP000273655"/>
    </source>
</evidence>
<proteinExistence type="predicted"/>
<evidence type="ECO:0000313" key="2">
    <source>
        <dbReference type="EMBL" id="VEA40655.1"/>
    </source>
</evidence>
<evidence type="ECO:0000256" key="1">
    <source>
        <dbReference type="SAM" id="Phobius"/>
    </source>
</evidence>
<keyword evidence="1" id="KW-1133">Transmembrane helix</keyword>
<gene>
    <name evidence="2" type="ORF">NCTC8271_03963</name>
</gene>
<keyword evidence="1" id="KW-0472">Membrane</keyword>